<evidence type="ECO:0000256" key="2">
    <source>
        <dbReference type="ARBA" id="ARBA00022552"/>
    </source>
</evidence>
<dbReference type="RefSeq" id="WP_065466590.1">
    <property type="nucleotide sequence ID" value="NZ_FLTX01000011.1"/>
</dbReference>
<dbReference type="Pfam" id="PF00588">
    <property type="entry name" value="SpoU_methylase"/>
    <property type="match status" value="1"/>
</dbReference>
<keyword evidence="3 6" id="KW-0489">Methyltransferase</keyword>
<feature type="binding site" evidence="6">
    <location>
        <position position="220"/>
    </location>
    <ligand>
        <name>S-adenosyl-L-methionine</name>
        <dbReference type="ChEBI" id="CHEBI:59789"/>
    </ligand>
</feature>
<dbReference type="InterPro" id="IPR001537">
    <property type="entry name" value="SpoU_MeTrfase"/>
</dbReference>
<organism evidence="9 10">
    <name type="scientific">Xanthomonas bromi</name>
    <dbReference type="NCBI Taxonomy" id="56449"/>
    <lineage>
        <taxon>Bacteria</taxon>
        <taxon>Pseudomonadati</taxon>
        <taxon>Pseudomonadota</taxon>
        <taxon>Gammaproteobacteria</taxon>
        <taxon>Lysobacterales</taxon>
        <taxon>Lysobacteraceae</taxon>
        <taxon>Xanthomonas</taxon>
    </lineage>
</organism>
<comment type="similarity">
    <text evidence="6">Belongs to the class IV-like SAM-binding methyltransferase superfamily. RNA methyltransferase TrmH family. RlmB subfamily.</text>
</comment>
<keyword evidence="2 6" id="KW-0698">rRNA processing</keyword>
<dbReference type="SUPFAM" id="SSF55315">
    <property type="entry name" value="L30e-like"/>
    <property type="match status" value="1"/>
</dbReference>
<dbReference type="Proteomes" id="UP000092503">
    <property type="component" value="Unassembled WGS sequence"/>
</dbReference>
<feature type="binding site" evidence="6">
    <location>
        <position position="229"/>
    </location>
    <ligand>
        <name>S-adenosyl-L-methionine</name>
        <dbReference type="ChEBI" id="CHEBI:59789"/>
    </ligand>
</feature>
<dbReference type="OrthoDB" id="9785673at2"/>
<evidence type="ECO:0000259" key="7">
    <source>
        <dbReference type="SMART" id="SM00967"/>
    </source>
</evidence>
<dbReference type="InterPro" id="IPR029028">
    <property type="entry name" value="Alpha/beta_knot_MTases"/>
</dbReference>
<sequence length="249" mass="26354">MSKQNQWIVGVNAVASSVENDADNVREVLIEAGSKNPRLTEIEEQARRKGIDVRRVNTQALDGVGGQVRHQGVAARYAAARLWAENELEGLVEAAEGHALVLILDGVQDPHNLGACLRSAAAAGVTAVVIPKDKSATVNATVRKTSAGAADRIPVVAVTNLARCLRDLQKQGVWLYGLAGEAEASLYSVDLRGNVGLVLGGESDGLRRLTREHCDGLVKIPMPGEIESLNVSVATGVTLFEAVRQRLGA</sequence>
<dbReference type="GO" id="GO:0003723">
    <property type="term" value="F:RNA binding"/>
    <property type="evidence" value="ECO:0007669"/>
    <property type="project" value="InterPro"/>
</dbReference>
<evidence type="ECO:0000256" key="1">
    <source>
        <dbReference type="ARBA" id="ARBA00022490"/>
    </source>
</evidence>
<dbReference type="AlphaFoldDB" id="A0A1C3NIE0"/>
<evidence type="ECO:0000256" key="6">
    <source>
        <dbReference type="HAMAP-Rule" id="MF_01887"/>
    </source>
</evidence>
<reference evidence="9 10" key="1">
    <citation type="submission" date="2016-06" db="EMBL/GenBank/DDBJ databases">
        <authorList>
            <person name="Kjaerup R.B."/>
            <person name="Dalgaard T.S."/>
            <person name="Juul-Madsen H.R."/>
        </authorList>
    </citation>
    <scope>NUCLEOTIDE SEQUENCE [LARGE SCALE GENOMIC DNA]</scope>
    <source>
        <strain evidence="9">LMG947</strain>
    </source>
</reference>
<dbReference type="STRING" id="56449.XBLMG947_0904"/>
<evidence type="ECO:0000256" key="3">
    <source>
        <dbReference type="ARBA" id="ARBA00022603"/>
    </source>
</evidence>
<evidence type="ECO:0000313" key="9">
    <source>
        <dbReference type="EMBL" id="SBV50128.1"/>
    </source>
</evidence>
<reference evidence="8 11" key="2">
    <citation type="submission" date="2016-08" db="EMBL/GenBank/DDBJ databases">
        <title>Evolution of the type three secretion system and type three effector repertoires in Xanthomonas.</title>
        <authorList>
            <person name="Merda D."/>
            <person name="Briand M."/>
            <person name="Bosis E."/>
            <person name="Rousseau C."/>
            <person name="Portier P."/>
            <person name="Jacques M.-A."/>
            <person name="Fischer-Le Saux M."/>
        </authorList>
    </citation>
    <scope>NUCLEOTIDE SEQUENCE [LARGE SCALE GENOMIC DNA]</scope>
    <source>
        <strain evidence="8 11">CFBP1976</strain>
    </source>
</reference>
<dbReference type="Gene3D" id="3.40.1280.10">
    <property type="match status" value="1"/>
</dbReference>
<dbReference type="InterPro" id="IPR024915">
    <property type="entry name" value="23S_rRNA_MeTrfase_RlmB"/>
</dbReference>
<keyword evidence="4 6" id="KW-0808">Transferase</keyword>
<dbReference type="GO" id="GO:0070039">
    <property type="term" value="F:rRNA (guanosine-2'-O-)-methyltransferase activity"/>
    <property type="evidence" value="ECO:0007669"/>
    <property type="project" value="UniProtKB-UniRule"/>
</dbReference>
<evidence type="ECO:0000256" key="5">
    <source>
        <dbReference type="ARBA" id="ARBA00022691"/>
    </source>
</evidence>
<comment type="catalytic activity">
    <reaction evidence="6">
        <text>guanosine(2251) in 23S rRNA + S-adenosyl-L-methionine = 2'-O-methylguanosine(2251) in 23S rRNA + S-adenosyl-L-homocysteine + H(+)</text>
        <dbReference type="Rhea" id="RHEA:24140"/>
        <dbReference type="Rhea" id="RHEA-COMP:10239"/>
        <dbReference type="Rhea" id="RHEA-COMP:10241"/>
        <dbReference type="ChEBI" id="CHEBI:15378"/>
        <dbReference type="ChEBI" id="CHEBI:57856"/>
        <dbReference type="ChEBI" id="CHEBI:59789"/>
        <dbReference type="ChEBI" id="CHEBI:74269"/>
        <dbReference type="ChEBI" id="CHEBI:74445"/>
        <dbReference type="EC" id="2.1.1.185"/>
    </reaction>
</comment>
<dbReference type="GO" id="GO:0005829">
    <property type="term" value="C:cytosol"/>
    <property type="evidence" value="ECO:0007669"/>
    <property type="project" value="TreeGrafter"/>
</dbReference>
<keyword evidence="5 6" id="KW-0949">S-adenosyl-L-methionine</keyword>
<protein>
    <recommendedName>
        <fullName evidence="6">23S rRNA (guanosine-2'-O-)-methyltransferase RlmB</fullName>
        <ecNumber evidence="6">2.1.1.185</ecNumber>
    </recommendedName>
    <alternativeName>
        <fullName evidence="6">23S rRNA (guanosine2251 2'-O)-methyltransferase</fullName>
    </alternativeName>
    <alternativeName>
        <fullName evidence="6">23S rRNA Gm2251 2'-O-methyltransferase</fullName>
    </alternativeName>
</protein>
<evidence type="ECO:0000313" key="11">
    <source>
        <dbReference type="Proteomes" id="UP000239710"/>
    </source>
</evidence>
<name>A0A1C3NIE0_9XANT</name>
<dbReference type="EC" id="2.1.1.185" evidence="6"/>
<feature type="domain" description="RNA 2-O ribose methyltransferase substrate binding" evidence="7">
    <location>
        <begin position="7"/>
        <end position="83"/>
    </location>
</feature>
<dbReference type="PANTHER" id="PTHR46429">
    <property type="entry name" value="23S RRNA (GUANOSINE-2'-O-)-METHYLTRANSFERASE RLMB"/>
    <property type="match status" value="1"/>
</dbReference>
<dbReference type="InterPro" id="IPR029064">
    <property type="entry name" value="Ribosomal_eL30-like_sf"/>
</dbReference>
<comment type="function">
    <text evidence="6">Specifically methylates the ribose of guanosine 2251 in 23S rRNA.</text>
</comment>
<evidence type="ECO:0000313" key="8">
    <source>
        <dbReference type="EMBL" id="PPV08348.1"/>
    </source>
</evidence>
<dbReference type="InterPro" id="IPR029026">
    <property type="entry name" value="tRNA_m1G_MTases_N"/>
</dbReference>
<dbReference type="PANTHER" id="PTHR46429:SF1">
    <property type="entry name" value="23S RRNA (GUANOSINE-2'-O-)-METHYLTRANSFERASE RLMB"/>
    <property type="match status" value="1"/>
</dbReference>
<dbReference type="HAMAP" id="MF_01887">
    <property type="entry name" value="23SrRNA_methyltr_B"/>
    <property type="match status" value="1"/>
</dbReference>
<dbReference type="Proteomes" id="UP000239710">
    <property type="component" value="Unassembled WGS sequence"/>
</dbReference>
<dbReference type="FunFam" id="3.30.1330.30:FF:000029">
    <property type="entry name" value="tRNA/rRNA methyltransferase"/>
    <property type="match status" value="1"/>
</dbReference>
<proteinExistence type="inferred from homology"/>
<dbReference type="Gene3D" id="3.30.1330.30">
    <property type="match status" value="1"/>
</dbReference>
<dbReference type="EMBL" id="MDCE01000004">
    <property type="protein sequence ID" value="PPV08348.1"/>
    <property type="molecule type" value="Genomic_DNA"/>
</dbReference>
<dbReference type="EMBL" id="FLTX01000011">
    <property type="protein sequence ID" value="SBV50128.1"/>
    <property type="molecule type" value="Genomic_DNA"/>
</dbReference>
<dbReference type="InterPro" id="IPR004441">
    <property type="entry name" value="rRNA_MeTrfase_TrmH"/>
</dbReference>
<keyword evidence="11" id="KW-1185">Reference proteome</keyword>
<dbReference type="FunFam" id="3.40.1280.10:FF:000021">
    <property type="entry name" value="23S rRNA (guanosine-2'-O-)-methyltransferase RlmB"/>
    <property type="match status" value="1"/>
</dbReference>
<evidence type="ECO:0000256" key="4">
    <source>
        <dbReference type="ARBA" id="ARBA00022679"/>
    </source>
</evidence>
<dbReference type="CDD" id="cd18103">
    <property type="entry name" value="SpoU-like_RlmB"/>
    <property type="match status" value="1"/>
</dbReference>
<evidence type="ECO:0000313" key="10">
    <source>
        <dbReference type="Proteomes" id="UP000092503"/>
    </source>
</evidence>
<dbReference type="NCBIfam" id="TIGR00186">
    <property type="entry name" value="rRNA_methyl_3"/>
    <property type="match status" value="1"/>
</dbReference>
<gene>
    <name evidence="6" type="primary">rlmB</name>
    <name evidence="9" type="ORF">XBLMG947_0904</name>
    <name evidence="8" type="ORF">XbrCFBP1976_03845</name>
</gene>
<dbReference type="InterPro" id="IPR013123">
    <property type="entry name" value="SpoU_subst-bd"/>
</dbReference>
<comment type="subcellular location">
    <subcellularLocation>
        <location evidence="6">Cytoplasm</location>
    </subcellularLocation>
</comment>
<dbReference type="SMART" id="SM00967">
    <property type="entry name" value="SpoU_sub_bind"/>
    <property type="match status" value="1"/>
</dbReference>
<dbReference type="SUPFAM" id="SSF75217">
    <property type="entry name" value="alpha/beta knot"/>
    <property type="match status" value="1"/>
</dbReference>
<keyword evidence="1 6" id="KW-0963">Cytoplasm</keyword>
<accession>A0A1C3NIE0</accession>
<dbReference type="Pfam" id="PF08032">
    <property type="entry name" value="SpoU_sub_bind"/>
    <property type="match status" value="1"/>
</dbReference>
<feature type="binding site" evidence="6">
    <location>
        <position position="200"/>
    </location>
    <ligand>
        <name>S-adenosyl-L-methionine</name>
        <dbReference type="ChEBI" id="CHEBI:59789"/>
    </ligand>
</feature>